<dbReference type="GO" id="GO:0006364">
    <property type="term" value="P:rRNA processing"/>
    <property type="evidence" value="ECO:0007669"/>
    <property type="project" value="InterPro"/>
</dbReference>
<evidence type="ECO:0000256" key="6">
    <source>
        <dbReference type="ARBA" id="ARBA00022801"/>
    </source>
</evidence>
<dbReference type="GO" id="GO:0004519">
    <property type="term" value="F:endonuclease activity"/>
    <property type="evidence" value="ECO:0007669"/>
    <property type="project" value="UniProtKB-KW"/>
</dbReference>
<dbReference type="HAMAP" id="MF_00009">
    <property type="entry name" value="Endoribonucl_YbeY"/>
    <property type="match status" value="1"/>
</dbReference>
<gene>
    <name evidence="8" type="ORF">MNB_SV-12-565</name>
</gene>
<comment type="cofactor">
    <cofactor evidence="1">
        <name>Zn(2+)</name>
        <dbReference type="ChEBI" id="CHEBI:29105"/>
    </cofactor>
</comment>
<protein>
    <submittedName>
        <fullName evidence="8">Metal-dependent hydrolase YbeY, involved in rRNA and/or ribosome maturation and assembly</fullName>
    </submittedName>
</protein>
<name>A0A1W1CPD6_9ZZZZ</name>
<dbReference type="InterPro" id="IPR002036">
    <property type="entry name" value="YbeY"/>
</dbReference>
<organism evidence="8">
    <name type="scientific">hydrothermal vent metagenome</name>
    <dbReference type="NCBI Taxonomy" id="652676"/>
    <lineage>
        <taxon>unclassified sequences</taxon>
        <taxon>metagenomes</taxon>
        <taxon>ecological metagenomes</taxon>
    </lineage>
</organism>
<dbReference type="InterPro" id="IPR023091">
    <property type="entry name" value="MetalPrtase_cat_dom_sf_prd"/>
</dbReference>
<comment type="similarity">
    <text evidence="2">Belongs to the endoribonuclease YbeY family.</text>
</comment>
<proteinExistence type="inferred from homology"/>
<dbReference type="PROSITE" id="PS01306">
    <property type="entry name" value="UPF0054"/>
    <property type="match status" value="1"/>
</dbReference>
<dbReference type="GO" id="GO:0046872">
    <property type="term" value="F:metal ion binding"/>
    <property type="evidence" value="ECO:0007669"/>
    <property type="project" value="UniProtKB-KW"/>
</dbReference>
<keyword evidence="3" id="KW-0540">Nuclease</keyword>
<keyword evidence="6 8" id="KW-0378">Hydrolase</keyword>
<sequence>MLNIENQTRLEINQKDLETIANTLTTREIDLTICYNPTIQQYNLEYRGKNSPTDVLSFPLSSDLMNSGFEHLPLGSIVVSADYIMDSSKALGHGLNDELSLLFIHGLLHLLGYDHEVDSGEMRVKEEALIQKFNLPNSLIVRTEKN</sequence>
<dbReference type="SUPFAM" id="SSF55486">
    <property type="entry name" value="Metalloproteases ('zincins'), catalytic domain"/>
    <property type="match status" value="1"/>
</dbReference>
<dbReference type="Pfam" id="PF02130">
    <property type="entry name" value="YbeY"/>
    <property type="match status" value="1"/>
</dbReference>
<evidence type="ECO:0000256" key="7">
    <source>
        <dbReference type="ARBA" id="ARBA00022833"/>
    </source>
</evidence>
<accession>A0A1W1CPD6</accession>
<reference evidence="8" key="1">
    <citation type="submission" date="2016-10" db="EMBL/GenBank/DDBJ databases">
        <authorList>
            <person name="de Groot N.N."/>
        </authorList>
    </citation>
    <scope>NUCLEOTIDE SEQUENCE</scope>
</reference>
<dbReference type="PANTHER" id="PTHR46986">
    <property type="entry name" value="ENDORIBONUCLEASE YBEY, CHLOROPLASTIC"/>
    <property type="match status" value="1"/>
</dbReference>
<dbReference type="AlphaFoldDB" id="A0A1W1CPD6"/>
<evidence type="ECO:0000256" key="4">
    <source>
        <dbReference type="ARBA" id="ARBA00022723"/>
    </source>
</evidence>
<dbReference type="PANTHER" id="PTHR46986:SF1">
    <property type="entry name" value="ENDORIBONUCLEASE YBEY, CHLOROPLASTIC"/>
    <property type="match status" value="1"/>
</dbReference>
<dbReference type="EMBL" id="FPHE01000161">
    <property type="protein sequence ID" value="SFV67557.1"/>
    <property type="molecule type" value="Genomic_DNA"/>
</dbReference>
<evidence type="ECO:0000256" key="1">
    <source>
        <dbReference type="ARBA" id="ARBA00001947"/>
    </source>
</evidence>
<evidence type="ECO:0000256" key="3">
    <source>
        <dbReference type="ARBA" id="ARBA00022722"/>
    </source>
</evidence>
<keyword evidence="7" id="KW-0862">Zinc</keyword>
<dbReference type="Gene3D" id="3.40.390.30">
    <property type="entry name" value="Metalloproteases ('zincins'), catalytic domain"/>
    <property type="match status" value="1"/>
</dbReference>
<evidence type="ECO:0000256" key="2">
    <source>
        <dbReference type="ARBA" id="ARBA00010875"/>
    </source>
</evidence>
<evidence type="ECO:0000313" key="8">
    <source>
        <dbReference type="EMBL" id="SFV67557.1"/>
    </source>
</evidence>
<keyword evidence="5" id="KW-0255">Endonuclease</keyword>
<dbReference type="GO" id="GO:0004222">
    <property type="term" value="F:metalloendopeptidase activity"/>
    <property type="evidence" value="ECO:0007669"/>
    <property type="project" value="InterPro"/>
</dbReference>
<evidence type="ECO:0000256" key="5">
    <source>
        <dbReference type="ARBA" id="ARBA00022759"/>
    </source>
</evidence>
<dbReference type="InterPro" id="IPR020549">
    <property type="entry name" value="YbeY_CS"/>
</dbReference>
<dbReference type="NCBIfam" id="TIGR00043">
    <property type="entry name" value="rRNA maturation RNase YbeY"/>
    <property type="match status" value="1"/>
</dbReference>
<keyword evidence="4" id="KW-0479">Metal-binding</keyword>